<proteinExistence type="predicted"/>
<dbReference type="AlphaFoldDB" id="A0A6J7FGH0"/>
<evidence type="ECO:0000313" key="1">
    <source>
        <dbReference type="EMBL" id="CAB4891499.1"/>
    </source>
</evidence>
<accession>A0A6J7FGH0</accession>
<reference evidence="1" key="1">
    <citation type="submission" date="2020-05" db="EMBL/GenBank/DDBJ databases">
        <authorList>
            <person name="Chiriac C."/>
            <person name="Salcher M."/>
            <person name="Ghai R."/>
            <person name="Kavagutti S V."/>
        </authorList>
    </citation>
    <scope>NUCLEOTIDE SEQUENCE</scope>
</reference>
<gene>
    <name evidence="1" type="ORF">UFOPK3376_02873</name>
</gene>
<dbReference type="EMBL" id="CAFBLP010000112">
    <property type="protein sequence ID" value="CAB4891499.1"/>
    <property type="molecule type" value="Genomic_DNA"/>
</dbReference>
<sequence>MPSPTRIIPSPKPKLDAALAAALGVPTSARDRQVADAVMRLVPDDEDRDRMPNEVAAWLRHIVDLIAERDWQTELANCAMRVADDAISDIYIDDVEEALATIAPVHRATGRAATTALRRVLPPFCETLLHALLTTPAEADPRA</sequence>
<protein>
    <submittedName>
        <fullName evidence="1">Unannotated protein</fullName>
    </submittedName>
</protein>
<organism evidence="1">
    <name type="scientific">freshwater metagenome</name>
    <dbReference type="NCBI Taxonomy" id="449393"/>
    <lineage>
        <taxon>unclassified sequences</taxon>
        <taxon>metagenomes</taxon>
        <taxon>ecological metagenomes</taxon>
    </lineage>
</organism>
<name>A0A6J7FGH0_9ZZZZ</name>